<sequence>MLKALYDYGVRQNLTQPPGFSGKTVKAYISLSEDDDHVSIYLGDKESVLCPDIGSLAQGRDKCNILVEKRSIVVPDAATEDGKLPAKSRFFLETLRSASEAEPRLKVCVRALETPETMEKIREELDRMKIKPGDTVSFRVNGQSVLQSEKVRDWWKSFRKQFSKECEKPSALCLITGERAQAMTTTTPVQGLFVVGGHPRGDSLICFDKPAFCSYNQKQAANAPVSEEAFSVVKAALDELLKDAPVLAGMKFVHWFDREIPKDKDLFNLLDDLGDDTAEDDPEDEPEEETKVNERAERKRADQAPESVRSGDAVPDLDDVSYHILMLSGVNSRIMIRRYDRGNYADLRRNINQWYADLSLTNYSGTGNIKQVKLAARLIHLLKFLKSDSRPLERMPKELSGITPTIIQAILTGGVLPDAVASKALTYIRSKLLAGDDESAQTTRNIQSTMPDSLACQWLKVWLLRKNRMNHQEVSIVEEYNLNLSNPAYHCGGLMAVYAAIQRTAMPDVNTGIVERYYASAIQMPALAIGQLSRHSNYHLEKMENKWLADRYRENLQEVSVALGRHIPATLNLEQQSYFALGYYQMGAKLNKERKEAVAASKERTAVAEQ</sequence>
<proteinExistence type="predicted"/>
<feature type="compositionally biased region" description="Acidic residues" evidence="1">
    <location>
        <begin position="272"/>
        <end position="288"/>
    </location>
</feature>
<reference evidence="2 3" key="1">
    <citation type="submission" date="2020-08" db="EMBL/GenBank/DDBJ databases">
        <title>Genome public.</title>
        <authorList>
            <person name="Liu C."/>
            <person name="Sun Q."/>
        </authorList>
    </citation>
    <scope>NUCLEOTIDE SEQUENCE [LARGE SCALE GENOMIC DNA]</scope>
    <source>
        <strain evidence="2 3">M2</strain>
    </source>
</reference>
<feature type="region of interest" description="Disordered" evidence="1">
    <location>
        <begin position="271"/>
        <end position="314"/>
    </location>
</feature>
<dbReference type="Pfam" id="PF09709">
    <property type="entry name" value="Cas_Csd1"/>
    <property type="match status" value="1"/>
</dbReference>
<feature type="compositionally biased region" description="Basic and acidic residues" evidence="1">
    <location>
        <begin position="289"/>
        <end position="303"/>
    </location>
</feature>
<protein>
    <submittedName>
        <fullName evidence="2">Type I-C CRISPR-associated protein Cas8c/Csd1</fullName>
    </submittedName>
</protein>
<organism evidence="2 3">
    <name type="scientific">Agathobaculum hominis</name>
    <dbReference type="NCBI Taxonomy" id="2763014"/>
    <lineage>
        <taxon>Bacteria</taxon>
        <taxon>Bacillati</taxon>
        <taxon>Bacillota</taxon>
        <taxon>Clostridia</taxon>
        <taxon>Eubacteriales</taxon>
        <taxon>Butyricicoccaceae</taxon>
        <taxon>Agathobaculum</taxon>
    </lineage>
</organism>
<accession>A0ABR7GM09</accession>
<dbReference type="EMBL" id="JACOPK010000004">
    <property type="protein sequence ID" value="MBC5695351.1"/>
    <property type="molecule type" value="Genomic_DNA"/>
</dbReference>
<evidence type="ECO:0000313" key="3">
    <source>
        <dbReference type="Proteomes" id="UP000641741"/>
    </source>
</evidence>
<comment type="caution">
    <text evidence="2">The sequence shown here is derived from an EMBL/GenBank/DDBJ whole genome shotgun (WGS) entry which is preliminary data.</text>
</comment>
<gene>
    <name evidence="2" type="primary">cas8c</name>
    <name evidence="2" type="ORF">H8S02_05245</name>
</gene>
<dbReference type="Proteomes" id="UP000641741">
    <property type="component" value="Unassembled WGS sequence"/>
</dbReference>
<keyword evidence="3" id="KW-1185">Reference proteome</keyword>
<dbReference type="NCBIfam" id="TIGR01863">
    <property type="entry name" value="cas_Csd1"/>
    <property type="match status" value="1"/>
</dbReference>
<evidence type="ECO:0000313" key="2">
    <source>
        <dbReference type="EMBL" id="MBC5695351.1"/>
    </source>
</evidence>
<dbReference type="InterPro" id="IPR010144">
    <property type="entry name" value="CRISPR-assoc_prot_Csd1-typ"/>
</dbReference>
<name>A0ABR7GM09_9FIRM</name>
<evidence type="ECO:0000256" key="1">
    <source>
        <dbReference type="SAM" id="MobiDB-lite"/>
    </source>
</evidence>
<dbReference type="RefSeq" id="WP_186969628.1">
    <property type="nucleotide sequence ID" value="NZ_JACOPK010000004.1"/>
</dbReference>